<dbReference type="SUPFAM" id="SSF56601">
    <property type="entry name" value="beta-lactamase/transpeptidase-like"/>
    <property type="match status" value="1"/>
</dbReference>
<dbReference type="AlphaFoldDB" id="A0A841HRB3"/>
<dbReference type="Proteomes" id="UP000588068">
    <property type="component" value="Unassembled WGS sequence"/>
</dbReference>
<feature type="domain" description="Beta-lactamase-related" evidence="1">
    <location>
        <begin position="27"/>
        <end position="345"/>
    </location>
</feature>
<dbReference type="Gene3D" id="3.40.710.10">
    <property type="entry name" value="DD-peptidase/beta-lactamase superfamily"/>
    <property type="match status" value="1"/>
</dbReference>
<gene>
    <name evidence="2" type="ORF">HNQ60_003647</name>
</gene>
<keyword evidence="3" id="KW-1185">Reference proteome</keyword>
<dbReference type="InterPro" id="IPR012338">
    <property type="entry name" value="Beta-lactam/transpept-like"/>
</dbReference>
<name>A0A841HRB3_9GAMM</name>
<evidence type="ECO:0000259" key="1">
    <source>
        <dbReference type="Pfam" id="PF00144"/>
    </source>
</evidence>
<dbReference type="InterPro" id="IPR050491">
    <property type="entry name" value="AmpC-like"/>
</dbReference>
<dbReference type="Pfam" id="PF00144">
    <property type="entry name" value="Beta-lactamase"/>
    <property type="match status" value="1"/>
</dbReference>
<dbReference type="PANTHER" id="PTHR46825:SF9">
    <property type="entry name" value="BETA-LACTAMASE-RELATED DOMAIN-CONTAINING PROTEIN"/>
    <property type="match status" value="1"/>
</dbReference>
<dbReference type="EMBL" id="JACHHZ010000004">
    <property type="protein sequence ID" value="MBB6094760.1"/>
    <property type="molecule type" value="Genomic_DNA"/>
</dbReference>
<accession>A0A841HRB3</accession>
<evidence type="ECO:0000313" key="2">
    <source>
        <dbReference type="EMBL" id="MBB6094760.1"/>
    </source>
</evidence>
<evidence type="ECO:0000313" key="3">
    <source>
        <dbReference type="Proteomes" id="UP000588068"/>
    </source>
</evidence>
<organism evidence="2 3">
    <name type="scientific">Povalibacter uvarum</name>
    <dbReference type="NCBI Taxonomy" id="732238"/>
    <lineage>
        <taxon>Bacteria</taxon>
        <taxon>Pseudomonadati</taxon>
        <taxon>Pseudomonadota</taxon>
        <taxon>Gammaproteobacteria</taxon>
        <taxon>Steroidobacterales</taxon>
        <taxon>Steroidobacteraceae</taxon>
        <taxon>Povalibacter</taxon>
    </lineage>
</organism>
<comment type="caution">
    <text evidence="2">The sequence shown here is derived from an EMBL/GenBank/DDBJ whole genome shotgun (WGS) entry which is preliminary data.</text>
</comment>
<protein>
    <submittedName>
        <fullName evidence="2">CubicO group peptidase (Beta-lactamase class C family)</fullName>
    </submittedName>
</protein>
<dbReference type="PANTHER" id="PTHR46825">
    <property type="entry name" value="D-ALANYL-D-ALANINE-CARBOXYPEPTIDASE/ENDOPEPTIDASE AMPH"/>
    <property type="match status" value="1"/>
</dbReference>
<proteinExistence type="predicted"/>
<sequence length="353" mass="38978">MIALYALTTAACTNDGDKGPSMQDQVDQIMHDYDGDVPGASVLLIHNGNPVIKRSYGLADLATRAPAKPETNYRLASVTKQFTAASILLLAQDGQLQLDDPISKWFPDLPAATDAITVRHLLSHLSGLIDYEEVIPPQMTGQLHDADVLKILETQDKTYFAPGSSYRYSNSGYALLALIVERVSGKTFATFLRERIFQPLRMMNTVAHEEGVSVVAHRAFGHSLENGAWARTDQSQTSAVLGDGGIYSSIDDLANWDAALYDDRLLTDSSRELAFTPVTKTDDPTIEYAMGWRITREETGGTTLWHSGETKGFRNVIVRYPDEHLTVIVLTNRDDPEPYQTARAIAGLYLKKK</sequence>
<reference evidence="2 3" key="1">
    <citation type="submission" date="2020-08" db="EMBL/GenBank/DDBJ databases">
        <title>Genomic Encyclopedia of Type Strains, Phase IV (KMG-IV): sequencing the most valuable type-strain genomes for metagenomic binning, comparative biology and taxonomic classification.</title>
        <authorList>
            <person name="Goeker M."/>
        </authorList>
    </citation>
    <scope>NUCLEOTIDE SEQUENCE [LARGE SCALE GENOMIC DNA]</scope>
    <source>
        <strain evidence="2 3">DSM 26723</strain>
    </source>
</reference>
<dbReference type="InterPro" id="IPR001466">
    <property type="entry name" value="Beta-lactam-related"/>
</dbReference>